<proteinExistence type="predicted"/>
<dbReference type="AlphaFoldDB" id="A0A0E9WV13"/>
<organism evidence="1">
    <name type="scientific">Anguilla anguilla</name>
    <name type="common">European freshwater eel</name>
    <name type="synonym">Muraena anguilla</name>
    <dbReference type="NCBI Taxonomy" id="7936"/>
    <lineage>
        <taxon>Eukaryota</taxon>
        <taxon>Metazoa</taxon>
        <taxon>Chordata</taxon>
        <taxon>Craniata</taxon>
        <taxon>Vertebrata</taxon>
        <taxon>Euteleostomi</taxon>
        <taxon>Actinopterygii</taxon>
        <taxon>Neopterygii</taxon>
        <taxon>Teleostei</taxon>
        <taxon>Anguilliformes</taxon>
        <taxon>Anguillidae</taxon>
        <taxon>Anguilla</taxon>
    </lineage>
</organism>
<evidence type="ECO:0000313" key="1">
    <source>
        <dbReference type="EMBL" id="JAH93348.1"/>
    </source>
</evidence>
<dbReference type="EMBL" id="GBXM01015229">
    <property type="protein sequence ID" value="JAH93348.1"/>
    <property type="molecule type" value="Transcribed_RNA"/>
</dbReference>
<reference evidence="1" key="1">
    <citation type="submission" date="2014-11" db="EMBL/GenBank/DDBJ databases">
        <authorList>
            <person name="Amaro Gonzalez C."/>
        </authorList>
    </citation>
    <scope>NUCLEOTIDE SEQUENCE</scope>
</reference>
<protein>
    <submittedName>
        <fullName evidence="1">Uncharacterized protein</fullName>
    </submittedName>
</protein>
<reference evidence="1" key="2">
    <citation type="journal article" date="2015" name="Fish Shellfish Immunol.">
        <title>Early steps in the European eel (Anguilla anguilla)-Vibrio vulnificus interaction in the gills: Role of the RtxA13 toxin.</title>
        <authorList>
            <person name="Callol A."/>
            <person name="Pajuelo D."/>
            <person name="Ebbesson L."/>
            <person name="Teles M."/>
            <person name="MacKenzie S."/>
            <person name="Amaro C."/>
        </authorList>
    </citation>
    <scope>NUCLEOTIDE SEQUENCE</scope>
</reference>
<name>A0A0E9WV13_ANGAN</name>
<sequence>MCRVFHHHEASTVNSLENTPSHTKYSCRAFHQYECSGSNLNGILWKNISHADNHVRALHQYDSSDGSLN</sequence>
<accession>A0A0E9WV13</accession>